<dbReference type="Gene3D" id="2.60.40.10">
    <property type="entry name" value="Immunoglobulins"/>
    <property type="match status" value="1"/>
</dbReference>
<feature type="domain" description="SbsA Ig-like" evidence="2">
    <location>
        <begin position="111"/>
        <end position="223"/>
    </location>
</feature>
<name>A0A511V2F5_9BACL</name>
<dbReference type="Pfam" id="PF13205">
    <property type="entry name" value="Big_5"/>
    <property type="match status" value="1"/>
</dbReference>
<accession>A0A511V2F5</accession>
<dbReference type="InterPro" id="IPR013783">
    <property type="entry name" value="Ig-like_fold"/>
</dbReference>
<keyword evidence="4" id="KW-1185">Reference proteome</keyword>
<protein>
    <recommendedName>
        <fullName evidence="2">SbsA Ig-like domain-containing protein</fullName>
    </recommendedName>
</protein>
<gene>
    <name evidence="3" type="ORF">ADA01nite_05500</name>
</gene>
<dbReference type="Proteomes" id="UP000321157">
    <property type="component" value="Unassembled WGS sequence"/>
</dbReference>
<dbReference type="Pfam" id="PF17963">
    <property type="entry name" value="Big_9"/>
    <property type="match status" value="1"/>
</dbReference>
<dbReference type="EMBL" id="BJXX01000023">
    <property type="protein sequence ID" value="GEN33090.1"/>
    <property type="molecule type" value="Genomic_DNA"/>
</dbReference>
<keyword evidence="1" id="KW-0732">Signal</keyword>
<dbReference type="AlphaFoldDB" id="A0A511V2F5"/>
<dbReference type="InterPro" id="IPR032812">
    <property type="entry name" value="SbsA_Ig"/>
</dbReference>
<comment type="caution">
    <text evidence="3">The sequence shown here is derived from an EMBL/GenBank/DDBJ whole genome shotgun (WGS) entry which is preliminary data.</text>
</comment>
<dbReference type="OrthoDB" id="185675at2"/>
<evidence type="ECO:0000256" key="1">
    <source>
        <dbReference type="ARBA" id="ARBA00022729"/>
    </source>
</evidence>
<evidence type="ECO:0000259" key="2">
    <source>
        <dbReference type="Pfam" id="PF13205"/>
    </source>
</evidence>
<evidence type="ECO:0000313" key="4">
    <source>
        <dbReference type="Proteomes" id="UP000321157"/>
    </source>
</evidence>
<organism evidence="3 4">
    <name type="scientific">Aneurinibacillus danicus</name>
    <dbReference type="NCBI Taxonomy" id="267746"/>
    <lineage>
        <taxon>Bacteria</taxon>
        <taxon>Bacillati</taxon>
        <taxon>Bacillota</taxon>
        <taxon>Bacilli</taxon>
        <taxon>Bacillales</taxon>
        <taxon>Paenibacillaceae</taxon>
        <taxon>Aneurinibacillus group</taxon>
        <taxon>Aneurinibacillus</taxon>
    </lineage>
</organism>
<dbReference type="RefSeq" id="WP_146808389.1">
    <property type="nucleotide sequence ID" value="NZ_BJXX01000023.1"/>
</dbReference>
<proteinExistence type="predicted"/>
<sequence length="441" mass="47478">MEAEPEQTITYLPDNEIPVVTNRIQDQSGTVGGTRIQIDLRGYFIDPDGDQLLFDVVSSDEEVVTVALDGTDIYITLKAPGTTMVTVRATDGKGGTVSQSFTVAVQPAPVDTTPPVVQELNPSNNAVGVSATNDFAISFDENVALRTEKTIWIKKTIDDSIVASLSTNNQSGVSVSGNKVTIKNPGLGGSTRYYIEIENGAIPDIAGNSFAGIQDKTIWTFTTNANRIQSKAITNFDFSTVYATQANQRSKPMTSADFSGNNAKTFTISDGITTIAITLNWNIPRNGFSIGQVIGSAIESQIQDYYFGHGIQPANWTLNAGSYAADDTFNINTFKTGSNASVMLDGDDWNYFFQDKSFSGSDDDTSKNCLFTISDGTHTAEILLGYQYANMDDLVDDLNYQLTNAQVSATVNKVEASHFELVPGTPGITLTTGGTNANEFF</sequence>
<reference evidence="3 4" key="1">
    <citation type="submission" date="2019-07" db="EMBL/GenBank/DDBJ databases">
        <title>Whole genome shotgun sequence of Aneurinibacillus danicus NBRC 102444.</title>
        <authorList>
            <person name="Hosoyama A."/>
            <person name="Uohara A."/>
            <person name="Ohji S."/>
            <person name="Ichikawa N."/>
        </authorList>
    </citation>
    <scope>NUCLEOTIDE SEQUENCE [LARGE SCALE GENOMIC DNA]</scope>
    <source>
        <strain evidence="3 4">NBRC 102444</strain>
    </source>
</reference>
<evidence type="ECO:0000313" key="3">
    <source>
        <dbReference type="EMBL" id="GEN33090.1"/>
    </source>
</evidence>